<feature type="region of interest" description="Disordered" evidence="1">
    <location>
        <begin position="263"/>
        <end position="309"/>
    </location>
</feature>
<feature type="region of interest" description="Disordered" evidence="1">
    <location>
        <begin position="1191"/>
        <end position="1275"/>
    </location>
</feature>
<feature type="compositionally biased region" description="Polar residues" evidence="1">
    <location>
        <begin position="439"/>
        <end position="458"/>
    </location>
</feature>
<protein>
    <submittedName>
        <fullName evidence="2">Nance-Horan syndrome b (congenital cataracts and dental anomalies)</fullName>
    </submittedName>
</protein>
<organism evidence="2 3">
    <name type="scientific">Gasterosteus aculeatus aculeatus</name>
    <name type="common">three-spined stickleback</name>
    <dbReference type="NCBI Taxonomy" id="481459"/>
    <lineage>
        <taxon>Eukaryota</taxon>
        <taxon>Metazoa</taxon>
        <taxon>Chordata</taxon>
        <taxon>Craniata</taxon>
        <taxon>Vertebrata</taxon>
        <taxon>Euteleostomi</taxon>
        <taxon>Actinopterygii</taxon>
        <taxon>Neopterygii</taxon>
        <taxon>Teleostei</taxon>
        <taxon>Neoteleostei</taxon>
        <taxon>Acanthomorphata</taxon>
        <taxon>Eupercaria</taxon>
        <taxon>Perciformes</taxon>
        <taxon>Cottioidei</taxon>
        <taxon>Gasterosteales</taxon>
        <taxon>Gasterosteidae</taxon>
        <taxon>Gasterosteus</taxon>
    </lineage>
</organism>
<feature type="region of interest" description="Disordered" evidence="1">
    <location>
        <begin position="985"/>
        <end position="1086"/>
    </location>
</feature>
<feature type="compositionally biased region" description="Acidic residues" evidence="1">
    <location>
        <begin position="482"/>
        <end position="506"/>
    </location>
</feature>
<dbReference type="GO" id="GO:0002088">
    <property type="term" value="P:lens development in camera-type eye"/>
    <property type="evidence" value="ECO:0007669"/>
    <property type="project" value="TreeGrafter"/>
</dbReference>
<dbReference type="Gene3D" id="1.20.5.340">
    <property type="match status" value="1"/>
</dbReference>
<dbReference type="GO" id="GO:0030154">
    <property type="term" value="P:cell differentiation"/>
    <property type="evidence" value="ECO:0007669"/>
    <property type="project" value="TreeGrafter"/>
</dbReference>
<feature type="compositionally biased region" description="Polar residues" evidence="1">
    <location>
        <begin position="682"/>
        <end position="694"/>
    </location>
</feature>
<dbReference type="GeneTree" id="ENSGT00950000182963"/>
<feature type="region of interest" description="Disordered" evidence="1">
    <location>
        <begin position="425"/>
        <end position="770"/>
    </location>
</feature>
<feature type="region of interest" description="Disordered" evidence="1">
    <location>
        <begin position="144"/>
        <end position="229"/>
    </location>
</feature>
<feature type="region of interest" description="Disordered" evidence="1">
    <location>
        <begin position="1667"/>
        <end position="1726"/>
    </location>
</feature>
<reference evidence="2 3" key="1">
    <citation type="journal article" date="2021" name="G3 (Bethesda)">
        <title>Improved contiguity of the threespine stickleback genome using long-read sequencing.</title>
        <authorList>
            <person name="Nath S."/>
            <person name="Shaw D.E."/>
            <person name="White M.A."/>
        </authorList>
    </citation>
    <scope>NUCLEOTIDE SEQUENCE [LARGE SCALE GENOMIC DNA]</scope>
    <source>
        <strain evidence="2 3">Lake Benthic</strain>
    </source>
</reference>
<proteinExistence type="predicted"/>
<evidence type="ECO:0000313" key="2">
    <source>
        <dbReference type="Ensembl" id="ENSGACP00000042821.1"/>
    </source>
</evidence>
<sequence length="1726" mass="189450">MPFAKRIAEPQLLCRHQIPNDEGLLFEDLCAISNVVLSRTLRQLSDLARHACSLFQELENDIISTNQRVWVLQNKIGQIQQTAGALDPKKEAVPVSNLDIESKLSLHYQAPWHQQHNVFHPCTRPPCLEELHRSAQLSLRALHRDEQQHHRSTSRERSRVTISISVAPPMPTFPSPHSIRRQQRSRLARAQERAERERELDYQPRKERAVRETEIQTVQRKERPGREADTKTIQRKFECFYSLHPIEGCIFIPWNRKTVPTGEGENGEVVGGHRAKASASIAPSTQDKQTNWSKENLPPSNQKSTSDSNSISSCIIPINVTGVGFDREASARCSLVHSQSVLQRRRKLRRRKTITGIPKRVQQDMDSDESPVARERTVIVHANPHQLSLCQEDLLISGRLHHTRDSGCQTDDFLIACTAAPSRRRIRAQRGHQGIPASLSHSTGNISSLGDQSDSTYKSAAAHCGRLRSRSLPREGGRLMDSDEDDDDNYDDDDEDEDMSPYEAEDFIPPGPSPRMKMMMMKDEEESTDDQAAPEPLQLGSLKRLQRSGERDRGCGGGSPEHSWMERGRSRLPRKADMGSCEISSSSDTFSSPIHSVSTTGALGSHVDHKEDHQSSSGNWSGSSSTCPSQTSETIPPPSSPPLTGSSHCDSELSLNTVPNAIDEGFSLDTSYHSDLRPQGQGHRSSSFTSSATDQLDDAGVSTASEGEWTYPPDQDQMDPDQDPDQAQNMSRRHGLVQEYSSKQGLQDQTCFSDKTSNTEKESVSHYPSDTEGFYSSSLHYGECSQSYRGYMYNYADPGPDCGQSNTVAAPQFNGVYPQPLTVFRAGTMTLGRTCRPLRKQKVKPPPPKRTSSLKDACSGIDVGTDTHADLDRPKMVSEQDRSLSSTDMKLELELELGGAPEPLQTSCLVAEPIGTWGRGLGETVDIVEPMSFSSADTHSFKDEGAVQSDYADLWLHNTELKSNNGEYTTMSNSSTATGTTVMECIKSPDSSSSSTEAQTQANAQAAETRATSPPLPPGDFKLGSPEKLAGLASPSSGYSSQSETPTSTLPSSSAAFFPGPVSPSTGKRKPKVPERKSSLSSLQHFPRDVPCISSGYKRDPDFPPPPSQLDLNVLHGGYVRHTLSHRTHHMHTLHHSKHRVGNVIATGTKLSVPESSNTHPPPSTHSALTIPSPNLLVITPSALRSVQLHPISKSRNSATKAEHETASGTETTTRPKCPPSGATLAPPPINTRPLPPRRPPPRPPAHDHMASPEHSQPPPPGRHPDGPPSYESLLLRKDRYGPGTFWAMTAFRTRMDPSSEISEDVSPLHRPVPRAPHPSPVDLHTHIHSHTEFRGLTHSSHAHPEFRVLGERSFSQDDDDDDEDDEEEEDEQVKESTRAACSRGGLRSNHPPPPAYEYAGISHSDSGPWASPVKVPGTKIRTSHPYLISDARRGGYNEQEEEEVTSGATRSAHQQQPQESKDDSTTPDTEDYFSKDSTPSDNSLSPLMDDTKVDDDIIITSPNKTRTTEDLFAMIHRSKRKVLGRKDSGDLNAKSRLCAAVPVTPVSAVIIPPAPPLNIPAPIVPAAATQRAPVPIYRSAKKSSTSNEEFKLLLLKKGSRSDSSYRMSATEILKSPIAPKTPGDPLQEGAIRQAEEIPFTLQEPPISGFDPIQIPGLFPRANSESFSAKTMPMSAASRQGRSRIPPVANSSRYSTRSRLYTAPMQAISEGETENSDGSPHDDRSS</sequence>
<feature type="compositionally biased region" description="Low complexity" evidence="1">
    <location>
        <begin position="1040"/>
        <end position="1054"/>
    </location>
</feature>
<feature type="compositionally biased region" description="Low complexity" evidence="1">
    <location>
        <begin position="580"/>
        <end position="596"/>
    </location>
</feature>
<accession>A0AAQ4PY54</accession>
<feature type="compositionally biased region" description="Basic and acidic residues" evidence="1">
    <location>
        <begin position="189"/>
        <end position="229"/>
    </location>
</feature>
<reference evidence="2" key="2">
    <citation type="submission" date="2025-08" db="UniProtKB">
        <authorList>
            <consortium name="Ensembl"/>
        </authorList>
    </citation>
    <scope>IDENTIFICATION</scope>
</reference>
<feature type="compositionally biased region" description="Polar residues" evidence="1">
    <location>
        <begin position="739"/>
        <end position="756"/>
    </location>
</feature>
<feature type="compositionally biased region" description="Pro residues" evidence="1">
    <location>
        <begin position="1226"/>
        <end position="1244"/>
    </location>
</feature>
<feature type="compositionally biased region" description="Polar residues" evidence="1">
    <location>
        <begin position="281"/>
        <end position="294"/>
    </location>
</feature>
<dbReference type="PANTHER" id="PTHR23039">
    <property type="entry name" value="NANCE-HORAN SYNDROME PROTEIN"/>
    <property type="match status" value="1"/>
</dbReference>
<dbReference type="Proteomes" id="UP000007635">
    <property type="component" value="Chromosome II"/>
</dbReference>
<feature type="compositionally biased region" description="Basic and acidic residues" evidence="1">
    <location>
        <begin position="144"/>
        <end position="159"/>
    </location>
</feature>
<feature type="compositionally biased region" description="Low complexity" evidence="1">
    <location>
        <begin position="1691"/>
        <end position="1702"/>
    </location>
</feature>
<dbReference type="Pfam" id="PF15273">
    <property type="entry name" value="NHS"/>
    <property type="match status" value="1"/>
</dbReference>
<name>A0AAQ4PY54_GASAC</name>
<feature type="compositionally biased region" description="Low complexity" evidence="1">
    <location>
        <begin position="991"/>
        <end position="1013"/>
    </location>
</feature>
<dbReference type="InterPro" id="IPR024845">
    <property type="entry name" value="NHS-like"/>
</dbReference>
<feature type="compositionally biased region" description="Acidic residues" evidence="1">
    <location>
        <begin position="1357"/>
        <end position="1373"/>
    </location>
</feature>
<feature type="region of interest" description="Disordered" evidence="1">
    <location>
        <begin position="1335"/>
        <end position="1491"/>
    </location>
</feature>
<dbReference type="FunFam" id="1.20.5.340:FF:000039">
    <property type="entry name" value="Nance-Horan syndrome protein isoform X1"/>
    <property type="match status" value="1"/>
</dbReference>
<feature type="compositionally biased region" description="Low complexity" evidence="1">
    <location>
        <begin position="300"/>
        <end position="309"/>
    </location>
</feature>
<feature type="compositionally biased region" description="Polar residues" evidence="1">
    <location>
        <begin position="1447"/>
        <end position="1459"/>
    </location>
</feature>
<feature type="region of interest" description="Disordered" evidence="1">
    <location>
        <begin position="839"/>
        <end position="859"/>
    </location>
</feature>
<feature type="region of interest" description="Disordered" evidence="1">
    <location>
        <begin position="1298"/>
        <end position="1318"/>
    </location>
</feature>
<feature type="compositionally biased region" description="Basic and acidic residues" evidence="1">
    <location>
        <begin position="563"/>
        <end position="577"/>
    </location>
</feature>
<feature type="compositionally biased region" description="Low complexity" evidence="1">
    <location>
        <begin position="615"/>
        <end position="634"/>
    </location>
</feature>
<keyword evidence="3" id="KW-1185">Reference proteome</keyword>
<feature type="compositionally biased region" description="Basic and acidic residues" evidence="1">
    <location>
        <begin position="472"/>
        <end position="481"/>
    </location>
</feature>
<evidence type="ECO:0000313" key="3">
    <source>
        <dbReference type="Proteomes" id="UP000007635"/>
    </source>
</evidence>
<feature type="compositionally biased region" description="Basic residues" evidence="1">
    <location>
        <begin position="178"/>
        <end position="187"/>
    </location>
</feature>
<dbReference type="PANTHER" id="PTHR23039:SF10">
    <property type="entry name" value="NANCE-HORAN SYNDROME PROTEIN ISOFORM X1"/>
    <property type="match status" value="1"/>
</dbReference>
<feature type="compositionally biased region" description="Polar residues" evidence="1">
    <location>
        <begin position="1476"/>
        <end position="1486"/>
    </location>
</feature>
<evidence type="ECO:0000256" key="1">
    <source>
        <dbReference type="SAM" id="MobiDB-lite"/>
    </source>
</evidence>
<dbReference type="Ensembl" id="ENSGACT00000042347.1">
    <property type="protein sequence ID" value="ENSGACP00000042821.1"/>
    <property type="gene ID" value="ENSGACG00000015098.2"/>
</dbReference>
<feature type="region of interest" description="Disordered" evidence="1">
    <location>
        <begin position="1151"/>
        <end position="1172"/>
    </location>
</feature>
<reference evidence="2" key="3">
    <citation type="submission" date="2025-09" db="UniProtKB">
        <authorList>
            <consortium name="Ensembl"/>
        </authorList>
    </citation>
    <scope>IDENTIFICATION</scope>
</reference>